<keyword evidence="3" id="KW-1185">Reference proteome</keyword>
<evidence type="ECO:0000313" key="3">
    <source>
        <dbReference type="Proteomes" id="UP000535937"/>
    </source>
</evidence>
<proteinExistence type="predicted"/>
<gene>
    <name evidence="2" type="ORF">FHS09_000298</name>
</gene>
<sequence length="238" mass="26517">MAQIDIRKNFQSSLPFQEYTLKLWLAILLSIWSISLSAKVIESIDNIPISTEASYVFFYHGAIAEGKKNDPVSGRHGLYDFTGLKQSLDSESYYLVTEHRERNAIIEKHAKELANKVSDLLRNGVNPSKISIVGFSKGGGIVATAASLIDNENIRYVLLASCPQNSQDVDWPPFKGRLLSLYEREDIWAGSCAFLADGSPKVSEFKEVVLESGLGHGEFYRPHKRWLAPVLAWISPAS</sequence>
<dbReference type="Gene3D" id="3.40.50.1820">
    <property type="entry name" value="alpha/beta hydrolase"/>
    <property type="match status" value="1"/>
</dbReference>
<dbReference type="InterPro" id="IPR029058">
    <property type="entry name" value="AB_hydrolase_fold"/>
</dbReference>
<evidence type="ECO:0000313" key="2">
    <source>
        <dbReference type="EMBL" id="MBB3059497.1"/>
    </source>
</evidence>
<dbReference type="EMBL" id="JACHWZ010000001">
    <property type="protein sequence ID" value="MBB3059497.1"/>
    <property type="molecule type" value="Genomic_DNA"/>
</dbReference>
<dbReference type="InterPro" id="IPR003140">
    <property type="entry name" value="PLipase/COase/thioEstase"/>
</dbReference>
<dbReference type="GO" id="GO:0016787">
    <property type="term" value="F:hydrolase activity"/>
    <property type="evidence" value="ECO:0007669"/>
    <property type="project" value="InterPro"/>
</dbReference>
<dbReference type="Pfam" id="PF02230">
    <property type="entry name" value="Abhydrolase_2"/>
    <property type="match status" value="1"/>
</dbReference>
<reference evidence="2 3" key="1">
    <citation type="submission" date="2020-08" db="EMBL/GenBank/DDBJ databases">
        <title>Genomic Encyclopedia of Type Strains, Phase III (KMG-III): the genomes of soil and plant-associated and newly described type strains.</title>
        <authorList>
            <person name="Whitman W."/>
        </authorList>
    </citation>
    <scope>NUCLEOTIDE SEQUENCE [LARGE SCALE GENOMIC DNA]</scope>
    <source>
        <strain evidence="2 3">CECT 8799</strain>
    </source>
</reference>
<dbReference type="AlphaFoldDB" id="A0A7W4W962"/>
<evidence type="ECO:0000259" key="1">
    <source>
        <dbReference type="Pfam" id="PF02230"/>
    </source>
</evidence>
<accession>A0A7W4W962</accession>
<protein>
    <recommendedName>
        <fullName evidence="1">Phospholipase/carboxylesterase/thioesterase domain-containing protein</fullName>
    </recommendedName>
</protein>
<feature type="domain" description="Phospholipase/carboxylesterase/thioesterase" evidence="1">
    <location>
        <begin position="98"/>
        <end position="162"/>
    </location>
</feature>
<organism evidence="2 3">
    <name type="scientific">Microbulbifer rhizosphaerae</name>
    <dbReference type="NCBI Taxonomy" id="1562603"/>
    <lineage>
        <taxon>Bacteria</taxon>
        <taxon>Pseudomonadati</taxon>
        <taxon>Pseudomonadota</taxon>
        <taxon>Gammaproteobacteria</taxon>
        <taxon>Cellvibrionales</taxon>
        <taxon>Microbulbiferaceae</taxon>
        <taxon>Microbulbifer</taxon>
    </lineage>
</organism>
<dbReference type="RefSeq" id="WP_183455929.1">
    <property type="nucleotide sequence ID" value="NZ_JACHWZ010000001.1"/>
</dbReference>
<dbReference type="Proteomes" id="UP000535937">
    <property type="component" value="Unassembled WGS sequence"/>
</dbReference>
<comment type="caution">
    <text evidence="2">The sequence shown here is derived from an EMBL/GenBank/DDBJ whole genome shotgun (WGS) entry which is preliminary data.</text>
</comment>
<name>A0A7W4W962_9GAMM</name>
<dbReference type="SUPFAM" id="SSF53474">
    <property type="entry name" value="alpha/beta-Hydrolases"/>
    <property type="match status" value="2"/>
</dbReference>